<dbReference type="OMA" id="WWFLKFY"/>
<organism evidence="13 14">
    <name type="scientific">Tigriopus californicus</name>
    <name type="common">Marine copepod</name>
    <dbReference type="NCBI Taxonomy" id="6832"/>
    <lineage>
        <taxon>Eukaryota</taxon>
        <taxon>Metazoa</taxon>
        <taxon>Ecdysozoa</taxon>
        <taxon>Arthropoda</taxon>
        <taxon>Crustacea</taxon>
        <taxon>Multicrustacea</taxon>
        <taxon>Hexanauplia</taxon>
        <taxon>Copepoda</taxon>
        <taxon>Harpacticoida</taxon>
        <taxon>Harpacticidae</taxon>
        <taxon>Tigriopus</taxon>
    </lineage>
</organism>
<dbReference type="GO" id="GO:0005975">
    <property type="term" value="P:carbohydrate metabolic process"/>
    <property type="evidence" value="ECO:0007669"/>
    <property type="project" value="InterPro"/>
</dbReference>
<evidence type="ECO:0000313" key="14">
    <source>
        <dbReference type="Proteomes" id="UP000318571"/>
    </source>
</evidence>
<accession>A0A553NCA8</accession>
<evidence type="ECO:0000256" key="9">
    <source>
        <dbReference type="ARBA" id="ARBA00023136"/>
    </source>
</evidence>
<dbReference type="PRINTS" id="PR02050">
    <property type="entry name" value="B14GALTRFASE"/>
</dbReference>
<dbReference type="InterPro" id="IPR027791">
    <property type="entry name" value="Galactosyl_T_C"/>
</dbReference>
<keyword evidence="5" id="KW-0808">Transferase</keyword>
<evidence type="ECO:0000259" key="12">
    <source>
        <dbReference type="Pfam" id="PF13733"/>
    </source>
</evidence>
<comment type="similarity">
    <text evidence="3">Belongs to the glycosyltransferase 7 family.</text>
</comment>
<evidence type="ECO:0000256" key="6">
    <source>
        <dbReference type="ARBA" id="ARBA00022692"/>
    </source>
</evidence>
<dbReference type="Gene3D" id="3.90.550.10">
    <property type="entry name" value="Spore Coat Polysaccharide Biosynthesis Protein SpsA, Chain A"/>
    <property type="match status" value="1"/>
</dbReference>
<keyword evidence="7" id="KW-0735">Signal-anchor</keyword>
<gene>
    <name evidence="13" type="ORF">TCAL_13671</name>
</gene>
<feature type="non-terminal residue" evidence="13">
    <location>
        <position position="1"/>
    </location>
</feature>
<dbReference type="Pfam" id="PF13733">
    <property type="entry name" value="Glyco_transf_7N"/>
    <property type="match status" value="1"/>
</dbReference>
<feature type="domain" description="Galactosyltransferase C-terminal" evidence="11">
    <location>
        <begin position="166"/>
        <end position="234"/>
    </location>
</feature>
<keyword evidence="8" id="KW-1133">Transmembrane helix</keyword>
<dbReference type="GO" id="GO:0016020">
    <property type="term" value="C:membrane"/>
    <property type="evidence" value="ECO:0007669"/>
    <property type="project" value="UniProtKB-SubCell"/>
</dbReference>
<dbReference type="InterPro" id="IPR003859">
    <property type="entry name" value="Galactosyl_T"/>
</dbReference>
<evidence type="ECO:0008006" key="15">
    <source>
        <dbReference type="Google" id="ProtNLM"/>
    </source>
</evidence>
<keyword evidence="6" id="KW-0812">Transmembrane</keyword>
<dbReference type="UniPathway" id="UPA00378"/>
<sequence length="294" mass="34019">ILTSREHSGSIPKFSLNYTEDIVDFIPLQDFLAHDSVWQKNRYQQLVEWSMIQSGGLFKPKECGSFCESRSVILVPYRNRTDNLIPFLSYIHPFLQRQGIEYQIVFISQSMTTSVDFNRGALINIGFLYAMNRSSIHQPWNCIIIHDVDHLPESEDNIYTCSDVPIHMNSNDNGLGLPYQTYFGGVGSIKPGQFKAVNGLPNRYFGWGGEDDDFQERLNRLGLKWRHINQTIGRQDTYVTLGHEKARPNSERFRMLERAKKLMFKDGLNSTKFQLMSVLEEKLYVNITVDFNKS</sequence>
<comment type="subcellular location">
    <subcellularLocation>
        <location evidence="1">Membrane</location>
        <topology evidence="1">Single-pass type II membrane protein</topology>
    </subcellularLocation>
</comment>
<keyword evidence="10" id="KW-0325">Glycoprotein</keyword>
<keyword evidence="9" id="KW-0472">Membrane</keyword>
<evidence type="ECO:0000256" key="1">
    <source>
        <dbReference type="ARBA" id="ARBA00004606"/>
    </source>
</evidence>
<keyword evidence="14" id="KW-1185">Reference proteome</keyword>
<protein>
    <recommendedName>
        <fullName evidence="15">Galactosyltransferase N-terminal domain-containing protein</fullName>
    </recommendedName>
</protein>
<dbReference type="Pfam" id="PF02709">
    <property type="entry name" value="Glyco_transf_7C"/>
    <property type="match status" value="1"/>
</dbReference>
<evidence type="ECO:0000256" key="7">
    <source>
        <dbReference type="ARBA" id="ARBA00022968"/>
    </source>
</evidence>
<dbReference type="STRING" id="6832.A0A553NCA8"/>
<dbReference type="InterPro" id="IPR027995">
    <property type="entry name" value="Galactosyl_T_N"/>
</dbReference>
<dbReference type="EMBL" id="VCGU01000458">
    <property type="protein sequence ID" value="TRY63086.1"/>
    <property type="molecule type" value="Genomic_DNA"/>
</dbReference>
<dbReference type="GO" id="GO:0005794">
    <property type="term" value="C:Golgi apparatus"/>
    <property type="evidence" value="ECO:0007669"/>
    <property type="project" value="TreeGrafter"/>
</dbReference>
<evidence type="ECO:0000256" key="4">
    <source>
        <dbReference type="ARBA" id="ARBA00022676"/>
    </source>
</evidence>
<dbReference type="PANTHER" id="PTHR19300:SF57">
    <property type="entry name" value="BETA-1,4-N-ACETYLGALACTOSAMINYLTRANSFERASE"/>
    <property type="match status" value="1"/>
</dbReference>
<keyword evidence="4" id="KW-0328">Glycosyltransferase</keyword>
<dbReference type="SUPFAM" id="SSF53448">
    <property type="entry name" value="Nucleotide-diphospho-sugar transferases"/>
    <property type="match status" value="1"/>
</dbReference>
<feature type="domain" description="Galactosyltransferase N-terminal" evidence="12">
    <location>
        <begin position="49"/>
        <end position="162"/>
    </location>
</feature>
<dbReference type="InterPro" id="IPR029044">
    <property type="entry name" value="Nucleotide-diphossugar_trans"/>
</dbReference>
<dbReference type="Proteomes" id="UP000318571">
    <property type="component" value="Chromosome 10"/>
</dbReference>
<evidence type="ECO:0000313" key="13">
    <source>
        <dbReference type="EMBL" id="TRY63086.1"/>
    </source>
</evidence>
<dbReference type="PANTHER" id="PTHR19300">
    <property type="entry name" value="BETA-1,4-GALACTOSYLTRANSFERASE"/>
    <property type="match status" value="1"/>
</dbReference>
<comment type="caution">
    <text evidence="13">The sequence shown here is derived from an EMBL/GenBank/DDBJ whole genome shotgun (WGS) entry which is preliminary data.</text>
</comment>
<reference evidence="13 14" key="1">
    <citation type="journal article" date="2018" name="Nat. Ecol. Evol.">
        <title>Genomic signatures of mitonuclear coevolution across populations of Tigriopus californicus.</title>
        <authorList>
            <person name="Barreto F.S."/>
            <person name="Watson E.T."/>
            <person name="Lima T.G."/>
            <person name="Willett C.S."/>
            <person name="Edmands S."/>
            <person name="Li W."/>
            <person name="Burton R.S."/>
        </authorList>
    </citation>
    <scope>NUCLEOTIDE SEQUENCE [LARGE SCALE GENOMIC DNA]</scope>
    <source>
        <strain evidence="13 14">San Diego</strain>
    </source>
</reference>
<dbReference type="GO" id="GO:0008378">
    <property type="term" value="F:galactosyltransferase activity"/>
    <property type="evidence" value="ECO:0007669"/>
    <property type="project" value="TreeGrafter"/>
</dbReference>
<name>A0A553NCA8_TIGCA</name>
<evidence type="ECO:0000256" key="2">
    <source>
        <dbReference type="ARBA" id="ARBA00004922"/>
    </source>
</evidence>
<dbReference type="AlphaFoldDB" id="A0A553NCA8"/>
<evidence type="ECO:0000256" key="3">
    <source>
        <dbReference type="ARBA" id="ARBA00005735"/>
    </source>
</evidence>
<evidence type="ECO:0000256" key="8">
    <source>
        <dbReference type="ARBA" id="ARBA00022989"/>
    </source>
</evidence>
<evidence type="ECO:0000259" key="11">
    <source>
        <dbReference type="Pfam" id="PF02709"/>
    </source>
</evidence>
<comment type="pathway">
    <text evidence="2">Protein modification; protein glycosylation.</text>
</comment>
<evidence type="ECO:0000256" key="5">
    <source>
        <dbReference type="ARBA" id="ARBA00022679"/>
    </source>
</evidence>
<evidence type="ECO:0000256" key="10">
    <source>
        <dbReference type="ARBA" id="ARBA00023180"/>
    </source>
</evidence>
<proteinExistence type="inferred from homology"/>